<dbReference type="InterPro" id="IPR002686">
    <property type="entry name" value="Transposase_17"/>
</dbReference>
<dbReference type="InterPro" id="IPR036515">
    <property type="entry name" value="Transposase_17_sf"/>
</dbReference>
<dbReference type="Proteomes" id="UP001162780">
    <property type="component" value="Chromosome"/>
</dbReference>
<feature type="domain" description="Transposase IS200-like" evidence="1">
    <location>
        <begin position="9"/>
        <end position="132"/>
    </location>
</feature>
<organism evidence="2 3">
    <name type="scientific">Methylomonas rapida</name>
    <dbReference type="NCBI Taxonomy" id="2963939"/>
    <lineage>
        <taxon>Bacteria</taxon>
        <taxon>Pseudomonadati</taxon>
        <taxon>Pseudomonadota</taxon>
        <taxon>Gammaproteobacteria</taxon>
        <taxon>Methylococcales</taxon>
        <taxon>Methylococcaceae</taxon>
        <taxon>Methylomonas</taxon>
    </lineage>
</organism>
<dbReference type="PANTHER" id="PTHR36966">
    <property type="entry name" value="REP-ASSOCIATED TYROSINE TRANSPOSASE"/>
    <property type="match status" value="1"/>
</dbReference>
<proteinExistence type="predicted"/>
<protein>
    <submittedName>
        <fullName evidence="2">Transposase</fullName>
    </submittedName>
</protein>
<dbReference type="InterPro" id="IPR052715">
    <property type="entry name" value="RAYT_transposase"/>
</dbReference>
<keyword evidence="3" id="KW-1185">Reference proteome</keyword>
<dbReference type="PANTHER" id="PTHR36966:SF1">
    <property type="entry name" value="REP-ASSOCIATED TYROSINE TRANSPOSASE"/>
    <property type="match status" value="1"/>
</dbReference>
<gene>
    <name evidence="2" type="ORF">NM686_003690</name>
</gene>
<dbReference type="EMBL" id="CP113517">
    <property type="protein sequence ID" value="WAR45627.1"/>
    <property type="molecule type" value="Genomic_DNA"/>
</dbReference>
<dbReference type="SMART" id="SM01321">
    <property type="entry name" value="Y1_Tnp"/>
    <property type="match status" value="1"/>
</dbReference>
<dbReference type="SUPFAM" id="SSF143422">
    <property type="entry name" value="Transposase IS200-like"/>
    <property type="match status" value="1"/>
</dbReference>
<evidence type="ECO:0000259" key="1">
    <source>
        <dbReference type="SMART" id="SM01321"/>
    </source>
</evidence>
<evidence type="ECO:0000313" key="3">
    <source>
        <dbReference type="Proteomes" id="UP001162780"/>
    </source>
</evidence>
<name>A0ABY7GM86_9GAMM</name>
<sequence>MTEYRRHRLKGGCYFFTVNLAERNRTLLTDKIELLRESFRNVKEQHPFNIDAIVVLPEHLHTIWTLPEGDDDFSCRWRLIKTRFTKQIEKGERISKSRERKQERGIWQRRFWEHRIRNEDDFVKHVDYIHPESVTPHIARPFIRHTLPKFAEFKSVVRAIEFNG</sequence>
<dbReference type="RefSeq" id="WP_255186537.1">
    <property type="nucleotide sequence ID" value="NZ_CP113517.1"/>
</dbReference>
<evidence type="ECO:0000313" key="2">
    <source>
        <dbReference type="EMBL" id="WAR45627.1"/>
    </source>
</evidence>
<dbReference type="Gene3D" id="3.30.70.1290">
    <property type="entry name" value="Transposase IS200-like"/>
    <property type="match status" value="1"/>
</dbReference>
<accession>A0ABY7GM86</accession>
<dbReference type="NCBIfam" id="NF047646">
    <property type="entry name" value="REP_Tyr_transpos"/>
    <property type="match status" value="1"/>
</dbReference>
<reference evidence="2" key="1">
    <citation type="submission" date="2022-11" db="EMBL/GenBank/DDBJ databases">
        <title>Methylomonas rapida sp. nov., Carotenoid-Producing Obligate Methanotrophs with High Growth Characteristics and Biotechnological Potential.</title>
        <authorList>
            <person name="Tikhonova E.N."/>
            <person name="Suleimanov R.Z."/>
            <person name="Miroshnikov K."/>
            <person name="Oshkin I.Y."/>
            <person name="Belova S.E."/>
            <person name="Danilova O.V."/>
            <person name="Ashikhmin A."/>
            <person name="Konopkin A."/>
            <person name="But S.Y."/>
            <person name="Khmelenina V.N."/>
            <person name="Kuznetsov N."/>
            <person name="Pimenov N.V."/>
            <person name="Dedysh S.N."/>
        </authorList>
    </citation>
    <scope>NUCLEOTIDE SEQUENCE</scope>
    <source>
        <strain evidence="2">MP1</strain>
    </source>
</reference>